<evidence type="ECO:0000256" key="2">
    <source>
        <dbReference type="ARBA" id="ARBA00022679"/>
    </source>
</evidence>
<organism evidence="3 4">
    <name type="scientific">Pseudoalteromonas aurantia 208</name>
    <dbReference type="NCBI Taxonomy" id="1314867"/>
    <lineage>
        <taxon>Bacteria</taxon>
        <taxon>Pseudomonadati</taxon>
        <taxon>Pseudomonadota</taxon>
        <taxon>Gammaproteobacteria</taxon>
        <taxon>Alteromonadales</taxon>
        <taxon>Pseudoalteromonadaceae</taxon>
        <taxon>Pseudoalteromonas</taxon>
    </lineage>
</organism>
<dbReference type="RefSeq" id="WP_192508435.1">
    <property type="nucleotide sequence ID" value="NZ_AQGV01000012.1"/>
</dbReference>
<dbReference type="Pfam" id="PF03808">
    <property type="entry name" value="Glyco_tran_WecG"/>
    <property type="match status" value="1"/>
</dbReference>
<evidence type="ECO:0008006" key="5">
    <source>
        <dbReference type="Google" id="ProtNLM"/>
    </source>
</evidence>
<keyword evidence="4" id="KW-1185">Reference proteome</keyword>
<evidence type="ECO:0000313" key="3">
    <source>
        <dbReference type="EMBL" id="MBE0369281.1"/>
    </source>
</evidence>
<dbReference type="PANTHER" id="PTHR34136">
    <property type="match status" value="1"/>
</dbReference>
<evidence type="ECO:0000256" key="1">
    <source>
        <dbReference type="ARBA" id="ARBA00022676"/>
    </source>
</evidence>
<dbReference type="PANTHER" id="PTHR34136:SF1">
    <property type="entry name" value="UDP-N-ACETYL-D-MANNOSAMINURONIC ACID TRANSFERASE"/>
    <property type="match status" value="1"/>
</dbReference>
<sequence>MHELLDKIKQSPNIISQLDVSLKARNIEAEVITFVNPYSYLLLRNRVDLVAELDSVYTDAISSAKLFSVFFRKPISRISFDMSSFARAFLEKANENRLKVYFIGSKSDEITKTMAIFKKNYPEIDIVGYEHGYFESDEAVFNRIIQCEAEYVVCGLGTPKQEEFAVKLKRQKSKVKQIYTCGGFLHQTANKLYYYPKFIDQLHLRWLYRVFDDPYVLKRLVIQYPQFFCVVLKDLFTKMK</sequence>
<proteinExistence type="predicted"/>
<accession>A0ABR9EE62</accession>
<dbReference type="Proteomes" id="UP000615755">
    <property type="component" value="Unassembled WGS sequence"/>
</dbReference>
<comment type="caution">
    <text evidence="3">The sequence shown here is derived from an EMBL/GenBank/DDBJ whole genome shotgun (WGS) entry which is preliminary data.</text>
</comment>
<keyword evidence="1" id="KW-0328">Glycosyltransferase</keyword>
<dbReference type="NCBIfam" id="TIGR00696">
    <property type="entry name" value="wecG_tagA_cpsF"/>
    <property type="match status" value="1"/>
</dbReference>
<protein>
    <recommendedName>
        <fullName evidence="5">Glycosyltransferase</fullName>
    </recommendedName>
</protein>
<dbReference type="InterPro" id="IPR004629">
    <property type="entry name" value="WecG_TagA_CpsF"/>
</dbReference>
<name>A0ABR9EE62_9GAMM</name>
<reference evidence="3 4" key="1">
    <citation type="submission" date="2015-03" db="EMBL/GenBank/DDBJ databases">
        <title>Genome sequence of Pseudoalteromonas aurantia.</title>
        <authorList>
            <person name="Xie B.-B."/>
            <person name="Rong J.-C."/>
            <person name="Qin Q.-L."/>
            <person name="Zhang Y.-Z."/>
        </authorList>
    </citation>
    <scope>NUCLEOTIDE SEQUENCE [LARGE SCALE GENOMIC DNA]</scope>
    <source>
        <strain evidence="3 4">208</strain>
    </source>
</reference>
<keyword evidence="2" id="KW-0808">Transferase</keyword>
<dbReference type="EMBL" id="AQGV01000012">
    <property type="protein sequence ID" value="MBE0369281.1"/>
    <property type="molecule type" value="Genomic_DNA"/>
</dbReference>
<evidence type="ECO:0000313" key="4">
    <source>
        <dbReference type="Proteomes" id="UP000615755"/>
    </source>
</evidence>
<dbReference type="CDD" id="cd06533">
    <property type="entry name" value="Glyco_transf_WecG_TagA"/>
    <property type="match status" value="1"/>
</dbReference>
<gene>
    <name evidence="3" type="ORF">PAUR_a3096</name>
</gene>